<dbReference type="AlphaFoldDB" id="A0A0D7AHI6"/>
<accession>A0A0D7AHI6</accession>
<sequence length="854" mass="95355">MEKLFNRPPSIAEDTLHYEIWPSPAVSDRASVTSLSACIEVDVNSLLPGRFIWHKDPFELKVVANPRTPDGWILEGMMRVGDCVDDEWCVVWLLRELSRKWDVAIRVFDSDGEFLLIEAAEALPTWVKPTNSENRVWIYGSRLHLVPVSHISLPSKRLHRQQGDDEDYLLDNIDDSEYISPEDAQELVRDSDEDTLAPLSVERLVSNRIAGYPQALKNHVHVTMAHLPEDIGRVLSVNPSLVQRAVETFYTRDGVQLRSAHRMSRFPPEPSVRVSVSMTRTAYAQLVGQKFHPPKVFGRWPEMEGSPQWRRRDIGMKIAVGFEILYQESKAKAVRFNPIDETSTAARIEALRRDADFEKYIDKLQAIGYFKGELCGSATWNVLEQKAADIFIQTRCTNETSRPSFASLVTEALAKPSALPDVPSEEEADDWLNINATDFDAMLERTMQNQRTAKVNGDDNADGATAEDRMTSQQAERLKVLATKVESFIEGEGDIEGARFDGEASSDDDEPDDDLLDSHDETDSDVASVDLETDRQAALDKLVTPIDASEYGQMPAYFYCNSQKTKPSEDVEMVDATAETAASADQSGTITGEMTNPKPIRGPILTRDKYDGVDSDDETDEELIEQEPNSEEEDHPEVVGEMEIDMGQEQDEFLEFARQTLGISDAQWDEILRDRQGRGAFIPSTGTSSFFTGASPESSVSHGRPPVPGPRPKVNPDLDSFESVMEAMEEELERSRTVKMPTGMKSNVTTSSTEPVVEKITGANETKDKGKAKAVDEHREEEDVDIEAAMDAELRDVLQRGEDDFDGSDDNATIDYNLIKNFLESFKSQAGLSGPVSSLAGRLQPGWQLPRDDT</sequence>
<reference evidence="2 3" key="1">
    <citation type="journal article" date="2015" name="Fungal Genet. Biol.">
        <title>Evolution of novel wood decay mechanisms in Agaricales revealed by the genome sequences of Fistulina hepatica and Cylindrobasidium torrendii.</title>
        <authorList>
            <person name="Floudas D."/>
            <person name="Held B.W."/>
            <person name="Riley R."/>
            <person name="Nagy L.G."/>
            <person name="Koehler G."/>
            <person name="Ransdell A.S."/>
            <person name="Younus H."/>
            <person name="Chow J."/>
            <person name="Chiniquy J."/>
            <person name="Lipzen A."/>
            <person name="Tritt A."/>
            <person name="Sun H."/>
            <person name="Haridas S."/>
            <person name="LaButti K."/>
            <person name="Ohm R.A."/>
            <person name="Kues U."/>
            <person name="Blanchette R.A."/>
            <person name="Grigoriev I.V."/>
            <person name="Minto R.E."/>
            <person name="Hibbett D.S."/>
        </authorList>
    </citation>
    <scope>NUCLEOTIDE SEQUENCE [LARGE SCALE GENOMIC DNA]</scope>
    <source>
        <strain evidence="2 3">ATCC 64428</strain>
    </source>
</reference>
<organism evidence="2 3">
    <name type="scientific">Fistulina hepatica ATCC 64428</name>
    <dbReference type="NCBI Taxonomy" id="1128425"/>
    <lineage>
        <taxon>Eukaryota</taxon>
        <taxon>Fungi</taxon>
        <taxon>Dikarya</taxon>
        <taxon>Basidiomycota</taxon>
        <taxon>Agaricomycotina</taxon>
        <taxon>Agaricomycetes</taxon>
        <taxon>Agaricomycetidae</taxon>
        <taxon>Agaricales</taxon>
        <taxon>Fistulinaceae</taxon>
        <taxon>Fistulina</taxon>
    </lineage>
</organism>
<feature type="compositionally biased region" description="Acidic residues" evidence="1">
    <location>
        <begin position="504"/>
        <end position="515"/>
    </location>
</feature>
<gene>
    <name evidence="2" type="ORF">FISHEDRAFT_37230</name>
</gene>
<dbReference type="EMBL" id="KN881666">
    <property type="protein sequence ID" value="KIY51330.1"/>
    <property type="molecule type" value="Genomic_DNA"/>
</dbReference>
<name>A0A0D7AHI6_9AGAR</name>
<protein>
    <submittedName>
        <fullName evidence="2">SGT1-domain-containing protein</fullName>
    </submittedName>
</protein>
<dbReference type="PANTHER" id="PTHR13060:SF0">
    <property type="entry name" value="PROTEIN ECDYSONELESS HOMOLOG"/>
    <property type="match status" value="1"/>
</dbReference>
<dbReference type="GO" id="GO:0005634">
    <property type="term" value="C:nucleus"/>
    <property type="evidence" value="ECO:0007669"/>
    <property type="project" value="TreeGrafter"/>
</dbReference>
<feature type="compositionally biased region" description="Low complexity" evidence="1">
    <location>
        <begin position="684"/>
        <end position="693"/>
    </location>
</feature>
<feature type="compositionally biased region" description="Acidic residues" evidence="1">
    <location>
        <begin position="613"/>
        <end position="637"/>
    </location>
</feature>
<evidence type="ECO:0000313" key="3">
    <source>
        <dbReference type="Proteomes" id="UP000054144"/>
    </source>
</evidence>
<feature type="region of interest" description="Disordered" evidence="1">
    <location>
        <begin position="733"/>
        <end position="754"/>
    </location>
</feature>
<evidence type="ECO:0000256" key="1">
    <source>
        <dbReference type="SAM" id="MobiDB-lite"/>
    </source>
</evidence>
<feature type="region of interest" description="Disordered" evidence="1">
    <location>
        <begin position="574"/>
        <end position="637"/>
    </location>
</feature>
<dbReference type="OrthoDB" id="27237at2759"/>
<dbReference type="Proteomes" id="UP000054144">
    <property type="component" value="Unassembled WGS sequence"/>
</dbReference>
<keyword evidence="3" id="KW-1185">Reference proteome</keyword>
<evidence type="ECO:0000313" key="2">
    <source>
        <dbReference type="EMBL" id="KIY51330.1"/>
    </source>
</evidence>
<feature type="compositionally biased region" description="Polar residues" evidence="1">
    <location>
        <begin position="744"/>
        <end position="754"/>
    </location>
</feature>
<feature type="region of interest" description="Disordered" evidence="1">
    <location>
        <begin position="831"/>
        <end position="854"/>
    </location>
</feature>
<feature type="region of interest" description="Disordered" evidence="1">
    <location>
        <begin position="679"/>
        <end position="718"/>
    </location>
</feature>
<feature type="region of interest" description="Disordered" evidence="1">
    <location>
        <begin position="492"/>
        <end position="531"/>
    </location>
</feature>
<dbReference type="PANTHER" id="PTHR13060">
    <property type="entry name" value="SGT1 PROTEIN HSGT1 SUPPRESSOR OF GCR2"/>
    <property type="match status" value="1"/>
</dbReference>
<feature type="region of interest" description="Disordered" evidence="1">
    <location>
        <begin position="450"/>
        <end position="473"/>
    </location>
</feature>
<proteinExistence type="predicted"/>
<feature type="compositionally biased region" description="Polar residues" evidence="1">
    <location>
        <begin position="583"/>
        <end position="594"/>
    </location>
</feature>
<dbReference type="Pfam" id="PF07093">
    <property type="entry name" value="SGT1"/>
    <property type="match status" value="1"/>
</dbReference>
<dbReference type="InterPro" id="IPR010770">
    <property type="entry name" value="Ecd"/>
</dbReference>